<dbReference type="Proteomes" id="UP000317093">
    <property type="component" value="Chromosome"/>
</dbReference>
<evidence type="ECO:0000313" key="2">
    <source>
        <dbReference type="Proteomes" id="UP000317093"/>
    </source>
</evidence>
<dbReference type="OrthoDB" id="212358at2"/>
<keyword evidence="2" id="KW-1185">Reference proteome</keyword>
<organism evidence="1 2">
    <name type="scientific">Kolteria novifilia</name>
    <dbReference type="NCBI Taxonomy" id="2527975"/>
    <lineage>
        <taxon>Bacteria</taxon>
        <taxon>Pseudomonadati</taxon>
        <taxon>Planctomycetota</taxon>
        <taxon>Planctomycetia</taxon>
        <taxon>Kolteriales</taxon>
        <taxon>Kolteriaceae</taxon>
        <taxon>Kolteria</taxon>
    </lineage>
</organism>
<name>A0A518AY69_9BACT</name>
<proteinExistence type="predicted"/>
<gene>
    <name evidence="1" type="ORF">Pan216_05030</name>
</gene>
<accession>A0A518AY69</accession>
<sequence>MNVNKHLASTHPPRSIAALRAILAELQADCRYQENLDWGEPRSGHPEGSIRQHLDELQRNLDQLRPRVSDGHYWKLRILIHVHDSFKPDAKPGVSIEDPRSHASLARAFLAEYCVDADLLAMVQYHDEPYALWRKSGGAGCDEKRLARLIERIDDWDLYSAFLIIDGCAEGKSREPLVWFFRQIAGRVDTKFGTEDIL</sequence>
<evidence type="ECO:0000313" key="1">
    <source>
        <dbReference type="EMBL" id="QDU59671.1"/>
    </source>
</evidence>
<dbReference type="EMBL" id="CP036279">
    <property type="protein sequence ID" value="QDU59671.1"/>
    <property type="molecule type" value="Genomic_DNA"/>
</dbReference>
<dbReference type="AlphaFoldDB" id="A0A518AY69"/>
<dbReference type="KEGG" id="knv:Pan216_05030"/>
<reference evidence="1 2" key="1">
    <citation type="submission" date="2019-02" db="EMBL/GenBank/DDBJ databases">
        <title>Deep-cultivation of Planctomycetes and their phenomic and genomic characterization uncovers novel biology.</title>
        <authorList>
            <person name="Wiegand S."/>
            <person name="Jogler M."/>
            <person name="Boedeker C."/>
            <person name="Pinto D."/>
            <person name="Vollmers J."/>
            <person name="Rivas-Marin E."/>
            <person name="Kohn T."/>
            <person name="Peeters S.H."/>
            <person name="Heuer A."/>
            <person name="Rast P."/>
            <person name="Oberbeckmann S."/>
            <person name="Bunk B."/>
            <person name="Jeske O."/>
            <person name="Meyerdierks A."/>
            <person name="Storesund J.E."/>
            <person name="Kallscheuer N."/>
            <person name="Luecker S."/>
            <person name="Lage O.M."/>
            <person name="Pohl T."/>
            <person name="Merkel B.J."/>
            <person name="Hornburger P."/>
            <person name="Mueller R.-W."/>
            <person name="Bruemmer F."/>
            <person name="Labrenz M."/>
            <person name="Spormann A.M."/>
            <person name="Op den Camp H."/>
            <person name="Overmann J."/>
            <person name="Amann R."/>
            <person name="Jetten M.S.M."/>
            <person name="Mascher T."/>
            <person name="Medema M.H."/>
            <person name="Devos D.P."/>
            <person name="Kaster A.-K."/>
            <person name="Ovreas L."/>
            <person name="Rohde M."/>
            <person name="Galperin M.Y."/>
            <person name="Jogler C."/>
        </authorList>
    </citation>
    <scope>NUCLEOTIDE SEQUENCE [LARGE SCALE GENOMIC DNA]</scope>
    <source>
        <strain evidence="1 2">Pan216</strain>
    </source>
</reference>
<evidence type="ECO:0008006" key="3">
    <source>
        <dbReference type="Google" id="ProtNLM"/>
    </source>
</evidence>
<dbReference type="RefSeq" id="WP_145254317.1">
    <property type="nucleotide sequence ID" value="NZ_CP036279.1"/>
</dbReference>
<protein>
    <recommendedName>
        <fullName evidence="3">HD domain-containing protein</fullName>
    </recommendedName>
</protein>